<evidence type="ECO:0000313" key="2">
    <source>
        <dbReference type="EMBL" id="MBT0768101.1"/>
    </source>
</evidence>
<dbReference type="EMBL" id="JAHBAY010000001">
    <property type="protein sequence ID" value="MBT0768101.1"/>
    <property type="molecule type" value="Genomic_DNA"/>
</dbReference>
<sequence length="213" mass="22113">MNSISRGWLFIILFAVAAVLILAVRGFGGAGNIQGSIDVGPAGTTNPAEPYAGEAGEPDGVRTGSDDDRDDDGDDPVTLPTTTLPTQVTRQPPDTVYSLGDQLLPLGGGSEDLTSYAGERATGRSVPVQSVDADEGFWIGTAGDRIWVQLVGPPPESPFHVKAGDRVTFTGEVVAHDSGFAGRVGVNRAEGSRSLTSQGAHIDVEKRTLNLAS</sequence>
<evidence type="ECO:0008006" key="4">
    <source>
        <dbReference type="Google" id="ProtNLM"/>
    </source>
</evidence>
<organism evidence="2 3">
    <name type="scientific">Kineosporia corallincola</name>
    <dbReference type="NCBI Taxonomy" id="2835133"/>
    <lineage>
        <taxon>Bacteria</taxon>
        <taxon>Bacillati</taxon>
        <taxon>Actinomycetota</taxon>
        <taxon>Actinomycetes</taxon>
        <taxon>Kineosporiales</taxon>
        <taxon>Kineosporiaceae</taxon>
        <taxon>Kineosporia</taxon>
    </lineage>
</organism>
<comment type="caution">
    <text evidence="2">The sequence shown here is derived from an EMBL/GenBank/DDBJ whole genome shotgun (WGS) entry which is preliminary data.</text>
</comment>
<dbReference type="RefSeq" id="WP_214154356.1">
    <property type="nucleotide sequence ID" value="NZ_JAHBAY010000001.1"/>
</dbReference>
<accession>A0ABS5TD33</accession>
<name>A0ABS5TD33_9ACTN</name>
<keyword evidence="3" id="KW-1185">Reference proteome</keyword>
<proteinExistence type="predicted"/>
<dbReference type="Proteomes" id="UP001197247">
    <property type="component" value="Unassembled WGS sequence"/>
</dbReference>
<feature type="compositionally biased region" description="Low complexity" evidence="1">
    <location>
        <begin position="76"/>
        <end position="93"/>
    </location>
</feature>
<evidence type="ECO:0000313" key="3">
    <source>
        <dbReference type="Proteomes" id="UP001197247"/>
    </source>
</evidence>
<evidence type="ECO:0000256" key="1">
    <source>
        <dbReference type="SAM" id="MobiDB-lite"/>
    </source>
</evidence>
<gene>
    <name evidence="2" type="ORF">KIH74_04155</name>
</gene>
<feature type="region of interest" description="Disordered" evidence="1">
    <location>
        <begin position="41"/>
        <end position="100"/>
    </location>
</feature>
<protein>
    <recommendedName>
        <fullName evidence="4">DUF5666 domain-containing protein</fullName>
    </recommendedName>
</protein>
<reference evidence="2 3" key="1">
    <citation type="submission" date="2021-05" db="EMBL/GenBank/DDBJ databases">
        <title>Kineosporia and Streptomyces sp. nov. two new marine actinobacteria isolated from Coral.</title>
        <authorList>
            <person name="Buangrab K."/>
            <person name="Sutthacheep M."/>
            <person name="Yeemin T."/>
            <person name="Harunari E."/>
            <person name="Igarashi Y."/>
            <person name="Kanchanasin P."/>
            <person name="Tanasupawat S."/>
            <person name="Phongsopitanun W."/>
        </authorList>
    </citation>
    <scope>NUCLEOTIDE SEQUENCE [LARGE SCALE GENOMIC DNA]</scope>
    <source>
        <strain evidence="2 3">J2-2</strain>
    </source>
</reference>